<evidence type="ECO:0000259" key="7">
    <source>
        <dbReference type="PROSITE" id="PS50110"/>
    </source>
</evidence>
<protein>
    <submittedName>
        <fullName evidence="8">Response regulator transcription factor</fullName>
    </submittedName>
</protein>
<dbReference type="PROSITE" id="PS50043">
    <property type="entry name" value="HTH_LUXR_2"/>
    <property type="match status" value="1"/>
</dbReference>
<keyword evidence="1 5" id="KW-0597">Phosphoprotein</keyword>
<dbReference type="AlphaFoldDB" id="A0A936ZVF9"/>
<evidence type="ECO:0000256" key="2">
    <source>
        <dbReference type="ARBA" id="ARBA00023015"/>
    </source>
</evidence>
<keyword evidence="4" id="KW-0804">Transcription</keyword>
<dbReference type="CDD" id="cd06170">
    <property type="entry name" value="LuxR_C_like"/>
    <property type="match status" value="1"/>
</dbReference>
<keyword evidence="9" id="KW-1185">Reference proteome</keyword>
<evidence type="ECO:0000256" key="4">
    <source>
        <dbReference type="ARBA" id="ARBA00023163"/>
    </source>
</evidence>
<dbReference type="RefSeq" id="WP_201924687.1">
    <property type="nucleotide sequence ID" value="NZ_BAABAX010000029.1"/>
</dbReference>
<name>A0A936ZVF9_9FLAO</name>
<reference evidence="8" key="1">
    <citation type="submission" date="2021-01" db="EMBL/GenBank/DDBJ databases">
        <authorList>
            <person name="Zhong Y.L."/>
        </authorList>
    </citation>
    <scope>NUCLEOTIDE SEQUENCE</scope>
    <source>
        <strain evidence="8">KCTC 23302</strain>
    </source>
</reference>
<dbReference type="InterPro" id="IPR039420">
    <property type="entry name" value="WalR-like"/>
</dbReference>
<dbReference type="SMART" id="SM00421">
    <property type="entry name" value="HTH_LUXR"/>
    <property type="match status" value="1"/>
</dbReference>
<sequence>MEREIKLFLADDHKMFLQGIFSILDEIPHFTIVGIANDGKEALTKLKSLTIDVLITDIEMPEMDGLELTKEIKKVNPDIKVIITSSHGKISMIEKAKNQNVEGYLLKNTGKIELLNAIHTVFEGEKYFSEEVQKIHNESLFSSKKIKDEKVNLSPREMDVLKCISQEKSTQEIAETLHISINTVDTHRKNLMRKIGAKNMVGLVKYAIQQGLI</sequence>
<dbReference type="InterPro" id="IPR000792">
    <property type="entry name" value="Tscrpt_reg_LuxR_C"/>
</dbReference>
<dbReference type="SUPFAM" id="SSF46894">
    <property type="entry name" value="C-terminal effector domain of the bipartite response regulators"/>
    <property type="match status" value="1"/>
</dbReference>
<dbReference type="GO" id="GO:0003677">
    <property type="term" value="F:DNA binding"/>
    <property type="evidence" value="ECO:0007669"/>
    <property type="project" value="UniProtKB-KW"/>
</dbReference>
<gene>
    <name evidence="8" type="ORF">JJQ60_21495</name>
</gene>
<dbReference type="SMART" id="SM00448">
    <property type="entry name" value="REC"/>
    <property type="match status" value="1"/>
</dbReference>
<dbReference type="CDD" id="cd17535">
    <property type="entry name" value="REC_NarL-like"/>
    <property type="match status" value="1"/>
</dbReference>
<keyword evidence="2" id="KW-0805">Transcription regulation</keyword>
<dbReference type="Proteomes" id="UP000651057">
    <property type="component" value="Unassembled WGS sequence"/>
</dbReference>
<dbReference type="Gene3D" id="3.40.50.2300">
    <property type="match status" value="1"/>
</dbReference>
<evidence type="ECO:0000256" key="1">
    <source>
        <dbReference type="ARBA" id="ARBA00022553"/>
    </source>
</evidence>
<proteinExistence type="predicted"/>
<feature type="domain" description="HTH luxR-type" evidence="6">
    <location>
        <begin position="146"/>
        <end position="211"/>
    </location>
</feature>
<dbReference type="Pfam" id="PF00072">
    <property type="entry name" value="Response_reg"/>
    <property type="match status" value="1"/>
</dbReference>
<dbReference type="PANTHER" id="PTHR43214">
    <property type="entry name" value="TWO-COMPONENT RESPONSE REGULATOR"/>
    <property type="match status" value="1"/>
</dbReference>
<evidence type="ECO:0000256" key="3">
    <source>
        <dbReference type="ARBA" id="ARBA00023125"/>
    </source>
</evidence>
<evidence type="ECO:0000259" key="6">
    <source>
        <dbReference type="PROSITE" id="PS50043"/>
    </source>
</evidence>
<dbReference type="InterPro" id="IPR058245">
    <property type="entry name" value="NreC/VraR/RcsB-like_REC"/>
</dbReference>
<dbReference type="Pfam" id="PF00196">
    <property type="entry name" value="GerE"/>
    <property type="match status" value="1"/>
</dbReference>
<keyword evidence="3" id="KW-0238">DNA-binding</keyword>
<feature type="domain" description="Response regulatory" evidence="7">
    <location>
        <begin position="6"/>
        <end position="122"/>
    </location>
</feature>
<feature type="modified residue" description="4-aspartylphosphate" evidence="5">
    <location>
        <position position="57"/>
    </location>
</feature>
<dbReference type="PANTHER" id="PTHR43214:SF41">
    <property type="entry name" value="NITRATE_NITRITE RESPONSE REGULATOR PROTEIN NARP"/>
    <property type="match status" value="1"/>
</dbReference>
<evidence type="ECO:0000256" key="5">
    <source>
        <dbReference type="PROSITE-ProRule" id="PRU00169"/>
    </source>
</evidence>
<dbReference type="PRINTS" id="PR00038">
    <property type="entry name" value="HTHLUXR"/>
</dbReference>
<dbReference type="SUPFAM" id="SSF52172">
    <property type="entry name" value="CheY-like"/>
    <property type="match status" value="1"/>
</dbReference>
<dbReference type="InterPro" id="IPR016032">
    <property type="entry name" value="Sig_transdc_resp-reg_C-effctor"/>
</dbReference>
<dbReference type="GO" id="GO:0006355">
    <property type="term" value="P:regulation of DNA-templated transcription"/>
    <property type="evidence" value="ECO:0007669"/>
    <property type="project" value="InterPro"/>
</dbReference>
<dbReference type="EMBL" id="JAERQJ010000018">
    <property type="protein sequence ID" value="MBL0686117.1"/>
    <property type="molecule type" value="Genomic_DNA"/>
</dbReference>
<accession>A0A936ZVF9</accession>
<dbReference type="InterPro" id="IPR001789">
    <property type="entry name" value="Sig_transdc_resp-reg_receiver"/>
</dbReference>
<evidence type="ECO:0000313" key="9">
    <source>
        <dbReference type="Proteomes" id="UP000651057"/>
    </source>
</evidence>
<evidence type="ECO:0000313" key="8">
    <source>
        <dbReference type="EMBL" id="MBL0686117.1"/>
    </source>
</evidence>
<organism evidence="8 9">
    <name type="scientific">Aquimarina mytili</name>
    <dbReference type="NCBI Taxonomy" id="874423"/>
    <lineage>
        <taxon>Bacteria</taxon>
        <taxon>Pseudomonadati</taxon>
        <taxon>Bacteroidota</taxon>
        <taxon>Flavobacteriia</taxon>
        <taxon>Flavobacteriales</taxon>
        <taxon>Flavobacteriaceae</taxon>
        <taxon>Aquimarina</taxon>
    </lineage>
</organism>
<dbReference type="GO" id="GO:0000160">
    <property type="term" value="P:phosphorelay signal transduction system"/>
    <property type="evidence" value="ECO:0007669"/>
    <property type="project" value="InterPro"/>
</dbReference>
<dbReference type="InterPro" id="IPR011006">
    <property type="entry name" value="CheY-like_superfamily"/>
</dbReference>
<comment type="caution">
    <text evidence="8">The sequence shown here is derived from an EMBL/GenBank/DDBJ whole genome shotgun (WGS) entry which is preliminary data.</text>
</comment>
<dbReference type="PROSITE" id="PS50110">
    <property type="entry name" value="RESPONSE_REGULATORY"/>
    <property type="match status" value="1"/>
</dbReference>